<proteinExistence type="predicted"/>
<evidence type="ECO:0000313" key="1">
    <source>
        <dbReference type="EMBL" id="KAG1790435.1"/>
    </source>
</evidence>
<dbReference type="AlphaFoldDB" id="A0A9P7AKK9"/>
<accession>A0A9P7AKK9</accession>
<organism evidence="1 2">
    <name type="scientific">Suillus plorans</name>
    <dbReference type="NCBI Taxonomy" id="116603"/>
    <lineage>
        <taxon>Eukaryota</taxon>
        <taxon>Fungi</taxon>
        <taxon>Dikarya</taxon>
        <taxon>Basidiomycota</taxon>
        <taxon>Agaricomycotina</taxon>
        <taxon>Agaricomycetes</taxon>
        <taxon>Agaricomycetidae</taxon>
        <taxon>Boletales</taxon>
        <taxon>Suillineae</taxon>
        <taxon>Suillaceae</taxon>
        <taxon>Suillus</taxon>
    </lineage>
</organism>
<reference evidence="1" key="1">
    <citation type="journal article" date="2020" name="New Phytol.">
        <title>Comparative genomics reveals dynamic genome evolution in host specialist ectomycorrhizal fungi.</title>
        <authorList>
            <person name="Lofgren L.A."/>
            <person name="Nguyen N.H."/>
            <person name="Vilgalys R."/>
            <person name="Ruytinx J."/>
            <person name="Liao H.L."/>
            <person name="Branco S."/>
            <person name="Kuo A."/>
            <person name="LaButti K."/>
            <person name="Lipzen A."/>
            <person name="Andreopoulos W."/>
            <person name="Pangilinan J."/>
            <person name="Riley R."/>
            <person name="Hundley H."/>
            <person name="Na H."/>
            <person name="Barry K."/>
            <person name="Grigoriev I.V."/>
            <person name="Stajich J.E."/>
            <person name="Kennedy P.G."/>
        </authorList>
    </citation>
    <scope>NUCLEOTIDE SEQUENCE</scope>
    <source>
        <strain evidence="1">S12</strain>
    </source>
</reference>
<dbReference type="InterPro" id="IPR046521">
    <property type="entry name" value="DUF6698"/>
</dbReference>
<dbReference type="Pfam" id="PF20414">
    <property type="entry name" value="DUF6698"/>
    <property type="match status" value="1"/>
</dbReference>
<protein>
    <submittedName>
        <fullName evidence="1">Uncharacterized protein</fullName>
    </submittedName>
</protein>
<dbReference type="RefSeq" id="XP_041157403.1">
    <property type="nucleotide sequence ID" value="XM_041298273.1"/>
</dbReference>
<gene>
    <name evidence="1" type="ORF">HD556DRAFT_1242350</name>
</gene>
<evidence type="ECO:0000313" key="2">
    <source>
        <dbReference type="Proteomes" id="UP000719766"/>
    </source>
</evidence>
<dbReference type="GeneID" id="64592037"/>
<keyword evidence="2" id="KW-1185">Reference proteome</keyword>
<dbReference type="Proteomes" id="UP000719766">
    <property type="component" value="Unassembled WGS sequence"/>
</dbReference>
<dbReference type="OrthoDB" id="2653162at2759"/>
<sequence length="150" mass="17056">QLRQGADSARGDDTSKLKSLVPDWINRELKPNPPIDREDKYCRGFVNDACGQLLCPTELDWNNPTVRAGIRDRLEGYIVTEMSWPAFLYQGYTADANNLEEGLFKSRLLVQVRRIYVSQQSSFLVGRRLKPYSPLPLKATVITVQLLVSI</sequence>
<comment type="caution">
    <text evidence="1">The sequence shown here is derived from an EMBL/GenBank/DDBJ whole genome shotgun (WGS) entry which is preliminary data.</text>
</comment>
<dbReference type="EMBL" id="JABBWE010000050">
    <property type="protein sequence ID" value="KAG1790435.1"/>
    <property type="molecule type" value="Genomic_DNA"/>
</dbReference>
<name>A0A9P7AKK9_9AGAM</name>
<feature type="non-terminal residue" evidence="1">
    <location>
        <position position="150"/>
    </location>
</feature>